<feature type="coiled-coil region" evidence="4">
    <location>
        <begin position="194"/>
        <end position="221"/>
    </location>
</feature>
<dbReference type="Pfam" id="PF00078">
    <property type="entry name" value="RVT_1"/>
    <property type="match status" value="1"/>
</dbReference>
<comment type="similarity">
    <text evidence="1">Belongs to the beta type-B retroviral polymerase family. HERV class-II K(HML-2) pol subfamily.</text>
</comment>
<proteinExistence type="inferred from homology"/>
<dbReference type="PROSITE" id="PS50157">
    <property type="entry name" value="ZINC_FINGER_C2H2_2"/>
    <property type="match status" value="1"/>
</dbReference>
<organism evidence="7">
    <name type="scientific">Beryx splendens</name>
    <name type="common">Splendid alfonsino</name>
    <dbReference type="NCBI Taxonomy" id="88663"/>
    <lineage>
        <taxon>Eukaryota</taxon>
        <taxon>Metazoa</taxon>
        <taxon>Chordata</taxon>
        <taxon>Craniata</taxon>
        <taxon>Vertebrata</taxon>
        <taxon>Euteleostomi</taxon>
        <taxon>Actinopterygii</taxon>
        <taxon>Neopterygii</taxon>
        <taxon>Teleostei</taxon>
        <taxon>Neoteleostei</taxon>
        <taxon>Acanthomorphata</taxon>
        <taxon>Berycimorphaceae</taxon>
        <taxon>Beryciformes</taxon>
        <taxon>Berycidae</taxon>
        <taxon>Beryx</taxon>
    </lineage>
</organism>
<dbReference type="PANTHER" id="PTHR19446">
    <property type="entry name" value="REVERSE TRANSCRIPTASES"/>
    <property type="match status" value="1"/>
</dbReference>
<dbReference type="SMART" id="SM00717">
    <property type="entry name" value="SANT"/>
    <property type="match status" value="1"/>
</dbReference>
<name>A0A1V1H2M9_BERSP</name>
<accession>A0A1V1H2M9</accession>
<dbReference type="AlphaFoldDB" id="A0A1V1H2M9"/>
<evidence type="ECO:0000313" key="7">
    <source>
        <dbReference type="EMBL" id="BAX24492.1"/>
    </source>
</evidence>
<dbReference type="CDD" id="cd01650">
    <property type="entry name" value="RT_nLTR_like"/>
    <property type="match status" value="1"/>
</dbReference>
<gene>
    <name evidence="7" type="primary">rt</name>
</gene>
<dbReference type="InterPro" id="IPR009057">
    <property type="entry name" value="Homeodomain-like_sf"/>
</dbReference>
<dbReference type="CDD" id="cd00167">
    <property type="entry name" value="SANT"/>
    <property type="match status" value="1"/>
</dbReference>
<dbReference type="EMBL" id="LC155030">
    <property type="protein sequence ID" value="BAX24492.1"/>
    <property type="molecule type" value="Genomic_DNA"/>
</dbReference>
<evidence type="ECO:0000256" key="1">
    <source>
        <dbReference type="ARBA" id="ARBA00010879"/>
    </source>
</evidence>
<dbReference type="EC" id="3.1.26.4" evidence="2"/>
<keyword evidence="3" id="KW-0863">Zinc-finger</keyword>
<dbReference type="InterPro" id="IPR001005">
    <property type="entry name" value="SANT/Myb"/>
</dbReference>
<dbReference type="InterPro" id="IPR043502">
    <property type="entry name" value="DNA/RNA_pol_sf"/>
</dbReference>
<protein>
    <recommendedName>
        <fullName evidence="2">ribonuclease H</fullName>
        <ecNumber evidence="2">3.1.26.4</ecNumber>
    </recommendedName>
</protein>
<feature type="domain" description="C2H2-type" evidence="5">
    <location>
        <begin position="50"/>
        <end position="78"/>
    </location>
</feature>
<dbReference type="PROSITE" id="PS50878">
    <property type="entry name" value="RT_POL"/>
    <property type="match status" value="1"/>
</dbReference>
<keyword evidence="7" id="KW-0695">RNA-directed DNA polymerase</keyword>
<dbReference type="InterPro" id="IPR043128">
    <property type="entry name" value="Rev_trsase/Diguanyl_cyclase"/>
</dbReference>
<feature type="domain" description="Reverse transcriptase" evidence="6">
    <location>
        <begin position="357"/>
        <end position="636"/>
    </location>
</feature>
<evidence type="ECO:0000256" key="2">
    <source>
        <dbReference type="ARBA" id="ARBA00012180"/>
    </source>
</evidence>
<dbReference type="InterPro" id="IPR013087">
    <property type="entry name" value="Znf_C2H2_type"/>
</dbReference>
<evidence type="ECO:0000256" key="4">
    <source>
        <dbReference type="SAM" id="Coils"/>
    </source>
</evidence>
<keyword evidence="3" id="KW-0862">Zinc</keyword>
<keyword evidence="3" id="KW-0479">Metal-binding</keyword>
<reference evidence="7" key="1">
    <citation type="journal article" date="2016" name="PLoS ONE">
        <title>The Wide Distribution and Change of Target Specificity of R2 Non-LTR Retrotransposons in Animals.</title>
        <authorList>
            <person name="Kojima K.K."/>
            <person name="Seto Y."/>
            <person name="Fujiwara H."/>
        </authorList>
    </citation>
    <scope>NUCLEOTIDE SEQUENCE</scope>
</reference>
<evidence type="ECO:0000256" key="3">
    <source>
        <dbReference type="PROSITE-ProRule" id="PRU00042"/>
    </source>
</evidence>
<dbReference type="SUPFAM" id="SSF56672">
    <property type="entry name" value="DNA/RNA polymerases"/>
    <property type="match status" value="1"/>
</dbReference>
<keyword evidence="7" id="KW-0548">Nucleotidyltransferase</keyword>
<keyword evidence="7" id="KW-0808">Transferase</keyword>
<dbReference type="SUPFAM" id="SSF46689">
    <property type="entry name" value="Homeodomain-like"/>
    <property type="match status" value="1"/>
</dbReference>
<dbReference type="InterPro" id="IPR000477">
    <property type="entry name" value="RT_dom"/>
</dbReference>
<evidence type="ECO:0000259" key="6">
    <source>
        <dbReference type="PROSITE" id="PS50878"/>
    </source>
</evidence>
<dbReference type="PROSITE" id="PS00028">
    <property type="entry name" value="ZINC_FINGER_C2H2_1"/>
    <property type="match status" value="1"/>
</dbReference>
<dbReference type="Gene3D" id="3.30.70.270">
    <property type="match status" value="1"/>
</dbReference>
<dbReference type="GO" id="GO:0004523">
    <property type="term" value="F:RNA-DNA hybrid ribonuclease activity"/>
    <property type="evidence" value="ECO:0007669"/>
    <property type="project" value="UniProtKB-EC"/>
</dbReference>
<evidence type="ECO:0000259" key="5">
    <source>
        <dbReference type="PROSITE" id="PS50157"/>
    </source>
</evidence>
<dbReference type="GO" id="GO:0008270">
    <property type="term" value="F:zinc ion binding"/>
    <property type="evidence" value="ECO:0007669"/>
    <property type="project" value="UniProtKB-KW"/>
</dbReference>
<dbReference type="GO" id="GO:0003964">
    <property type="term" value="F:RNA-directed DNA polymerase activity"/>
    <property type="evidence" value="ECO:0007669"/>
    <property type="project" value="UniProtKB-KW"/>
</dbReference>
<keyword evidence="4" id="KW-0175">Coiled coil</keyword>
<sequence>MLEGTLSLSTNTVLFGCKICFGLKRNMRAIAGHAGKCGLKSRAKVNRGSHQCGHCTACFSTTRGLSIHYSRRHPGVKPPVKTSLVSNGKRSKSSWVHQDIETLKELLVTHGGQPGFYQLAAKQLPGRTADQIKYKAKKLKRVSLGNQTTSDEGSEWDNFLRNHTTTQNTEDPPDIVGGFLMKHAVGMKKEKQGADANRSDMNILKEEIDSLLRKLTKTAKQDRKGGRRNLARLAMSKPTKGSIYRKYQKLYHRNKSWLAKKIFEGNERAICQIPLPVVEEAFRGKWEKTDEFRSMGQFRATTAIDNSIFCKLISPEEVRDVRRKIKITAAPGPDGIRKAHIVAWDPCGTKTARIFNAILRTSYIPNLFKKNRTTLLPKTGDMAKLQNIGHWRPITIGCLMQRLMAGVVHVRMSKTCIIHERQRGFIPSPGCAENLVLLEGLIKLSKRERRSLAVVFIDFAKAFDSISHKHIKEVLLQRKIDKTILNYIQASYTGCKTRVSVGDKRTSHIKLKVGVKQGDPLSPLLFNLAIDPLLQKLEELGEGFTDGRKRMASLAFADDIVLLSSSWTGMFKNLKILETFCELTGLSLNAEKCHGFLIERSDGGMKINECPPWYLGKAKLHMIRRNEKEKYLGVGINPWVGIIKPDVVKDTEDILERLSKTPSKPTQKIKMLRTYGLPKLLYMADNGMVGKGTLESCDQKVRTAIKDWMHLHQSTTDGFIYAACKDGGLGISKLAKHVPATQFNRIVGLTQSSDPCTKEMARKTYPLSQLRKLSKWAGEEISPCGNVSRELPTELAKQKFKWAAQEFEKWAELSVQGMGIRVFKDDRISNHWLKNPSGCKMTEAQFILAAKLRTATYPTRTFLNWGRHVRKHGKLCRACGKEKETLIHITGSCIKLKKNRMRRHNTICNMVETYAKKKKWEIHREKHLRLPCGQLGVPDMIAVKIDTAIILDVTVRFETNGSVLEEAERVKKRKYTPFIAAVKKVAKRFSNRVLLNTISILKCFNKMAKGQAV</sequence>